<comment type="similarity">
    <text evidence="1 2">Belongs to the anti-sigma-factor antagonist family.</text>
</comment>
<dbReference type="PANTHER" id="PTHR33495:SF2">
    <property type="entry name" value="ANTI-SIGMA FACTOR ANTAGONIST TM_1081-RELATED"/>
    <property type="match status" value="1"/>
</dbReference>
<protein>
    <recommendedName>
        <fullName evidence="2">Anti-sigma factor antagonist</fullName>
    </recommendedName>
</protein>
<dbReference type="RefSeq" id="WP_068136564.1">
    <property type="nucleotide sequence ID" value="NZ_AP014924.1"/>
</dbReference>
<dbReference type="CDD" id="cd07043">
    <property type="entry name" value="STAS_anti-anti-sigma_factors"/>
    <property type="match status" value="1"/>
</dbReference>
<accession>A0A0K2SKK8</accession>
<keyword evidence="5" id="KW-1185">Reference proteome</keyword>
<organism evidence="4 5">
    <name type="scientific">Limnochorda pilosa</name>
    <dbReference type="NCBI Taxonomy" id="1555112"/>
    <lineage>
        <taxon>Bacteria</taxon>
        <taxon>Bacillati</taxon>
        <taxon>Bacillota</taxon>
        <taxon>Limnochordia</taxon>
        <taxon>Limnochordales</taxon>
        <taxon>Limnochordaceae</taxon>
        <taxon>Limnochorda</taxon>
    </lineage>
</organism>
<reference evidence="5" key="2">
    <citation type="journal article" date="2016" name="Int. J. Syst. Evol. Microbiol.">
        <title>Complete genome sequence and cell structure of Limnochorda pilosa, a Gram-negative spore-former within the phylum Firmicutes.</title>
        <authorList>
            <person name="Watanabe M."/>
            <person name="Kojima H."/>
            <person name="Fukui M."/>
        </authorList>
    </citation>
    <scope>NUCLEOTIDE SEQUENCE [LARGE SCALE GENOMIC DNA]</scope>
    <source>
        <strain evidence="5">HC45</strain>
    </source>
</reference>
<dbReference type="SUPFAM" id="SSF52091">
    <property type="entry name" value="SpoIIaa-like"/>
    <property type="match status" value="1"/>
</dbReference>
<dbReference type="PATRIC" id="fig|1555112.3.peg.1740"/>
<name>A0A0K2SKK8_LIMPI</name>
<gene>
    <name evidence="4" type="ORF">LIP_1706</name>
</gene>
<reference evidence="5" key="1">
    <citation type="submission" date="2015-07" db="EMBL/GenBank/DDBJ databases">
        <title>Complete genome sequence and phylogenetic analysis of Limnochorda pilosa.</title>
        <authorList>
            <person name="Watanabe M."/>
            <person name="Kojima H."/>
            <person name="Fukui M."/>
        </authorList>
    </citation>
    <scope>NUCLEOTIDE SEQUENCE [LARGE SCALE GENOMIC DNA]</scope>
    <source>
        <strain evidence="5">HC45</strain>
    </source>
</reference>
<dbReference type="GO" id="GO:0043856">
    <property type="term" value="F:anti-sigma factor antagonist activity"/>
    <property type="evidence" value="ECO:0007669"/>
    <property type="project" value="InterPro"/>
</dbReference>
<dbReference type="InterPro" id="IPR036513">
    <property type="entry name" value="STAS_dom_sf"/>
</dbReference>
<evidence type="ECO:0000256" key="1">
    <source>
        <dbReference type="ARBA" id="ARBA00009013"/>
    </source>
</evidence>
<dbReference type="STRING" id="1555112.LIP_1706"/>
<dbReference type="KEGG" id="lpil:LIP_1706"/>
<dbReference type="AlphaFoldDB" id="A0A0K2SKK8"/>
<evidence type="ECO:0000259" key="3">
    <source>
        <dbReference type="PROSITE" id="PS50801"/>
    </source>
</evidence>
<dbReference type="NCBIfam" id="TIGR00377">
    <property type="entry name" value="ant_ant_sig"/>
    <property type="match status" value="1"/>
</dbReference>
<feature type="domain" description="STAS" evidence="3">
    <location>
        <begin position="24"/>
        <end position="123"/>
    </location>
</feature>
<dbReference type="PANTHER" id="PTHR33495">
    <property type="entry name" value="ANTI-SIGMA FACTOR ANTAGONIST TM_1081-RELATED-RELATED"/>
    <property type="match status" value="1"/>
</dbReference>
<dbReference type="InterPro" id="IPR003658">
    <property type="entry name" value="Anti-sigma_ant"/>
</dbReference>
<sequence>MAGIPSEASSRLEVHRYGRGSCDVLRLEGELDLSSVAKVRAALPGEGPARAGRRHLVLDLRRLRFMDSSGLGVFFELYRIIAARGGQTRVAGPQPPVERVLRLAGFLRLAGRADSVHEALRSLEGDGPWTPGRPE</sequence>
<evidence type="ECO:0000313" key="5">
    <source>
        <dbReference type="Proteomes" id="UP000065807"/>
    </source>
</evidence>
<dbReference type="OrthoDB" id="9796601at2"/>
<dbReference type="Proteomes" id="UP000065807">
    <property type="component" value="Chromosome"/>
</dbReference>
<dbReference type="InterPro" id="IPR002645">
    <property type="entry name" value="STAS_dom"/>
</dbReference>
<dbReference type="EMBL" id="AP014924">
    <property type="protein sequence ID" value="BAS27552.1"/>
    <property type="molecule type" value="Genomic_DNA"/>
</dbReference>
<dbReference type="Pfam" id="PF01740">
    <property type="entry name" value="STAS"/>
    <property type="match status" value="1"/>
</dbReference>
<evidence type="ECO:0000313" key="4">
    <source>
        <dbReference type="EMBL" id="BAS27552.1"/>
    </source>
</evidence>
<proteinExistence type="inferred from homology"/>
<evidence type="ECO:0000256" key="2">
    <source>
        <dbReference type="RuleBase" id="RU003749"/>
    </source>
</evidence>
<dbReference type="Gene3D" id="3.30.750.24">
    <property type="entry name" value="STAS domain"/>
    <property type="match status" value="1"/>
</dbReference>
<dbReference type="PROSITE" id="PS50801">
    <property type="entry name" value="STAS"/>
    <property type="match status" value="1"/>
</dbReference>